<evidence type="ECO:0000313" key="5">
    <source>
        <dbReference type="EMBL" id="GJN63424.1"/>
    </source>
</evidence>
<dbReference type="InterPro" id="IPR011010">
    <property type="entry name" value="DNA_brk_join_enz"/>
</dbReference>
<reference evidence="5" key="1">
    <citation type="journal article" date="2022" name="Int. J. Syst. Evol. Microbiol.">
        <title>Genome-based, phenotypic and chemotaxonomic classification of Faecalibacterium strains: proposal of three novel species Faecalibacterium duncaniae sp. nov., Faecalibacterium hattorii sp. nov. and Faecalibacterium gallinarum sp. nov. .</title>
        <authorList>
            <person name="Sakamoto M."/>
            <person name="Sakurai N."/>
            <person name="Tanno H."/>
            <person name="Iino T."/>
            <person name="Ohkuma M."/>
            <person name="Endo A."/>
        </authorList>
    </citation>
    <scope>NUCLEOTIDE SEQUENCE</scope>
    <source>
        <strain evidence="5">JCM 17207</strain>
    </source>
</reference>
<comment type="similarity">
    <text evidence="1">Belongs to the MobA/MobL family.</text>
</comment>
<dbReference type="PANTHER" id="PTHR30349:SF64">
    <property type="entry name" value="PROPHAGE INTEGRASE INTD-RELATED"/>
    <property type="match status" value="1"/>
</dbReference>
<dbReference type="AlphaFoldDB" id="A0AA37IW87"/>
<feature type="domain" description="Tyr recombinase" evidence="4">
    <location>
        <begin position="173"/>
        <end position="403"/>
    </location>
</feature>
<dbReference type="GO" id="GO:0003677">
    <property type="term" value="F:DNA binding"/>
    <property type="evidence" value="ECO:0007669"/>
    <property type="project" value="InterPro"/>
</dbReference>
<dbReference type="Pfam" id="PF00589">
    <property type="entry name" value="Phage_integrase"/>
    <property type="match status" value="1"/>
</dbReference>
<keyword evidence="2" id="KW-0184">Conjugation</keyword>
<evidence type="ECO:0000256" key="2">
    <source>
        <dbReference type="ARBA" id="ARBA00022971"/>
    </source>
</evidence>
<dbReference type="Gene3D" id="3.30.930.30">
    <property type="match status" value="1"/>
</dbReference>
<dbReference type="PANTHER" id="PTHR30349">
    <property type="entry name" value="PHAGE INTEGRASE-RELATED"/>
    <property type="match status" value="1"/>
</dbReference>
<dbReference type="CDD" id="cd01189">
    <property type="entry name" value="INT_ICEBs1_C_like"/>
    <property type="match status" value="1"/>
</dbReference>
<dbReference type="RefSeq" id="WP_238315459.1">
    <property type="nucleotide sequence ID" value="NZ_BQKV01000002.1"/>
</dbReference>
<dbReference type="InterPro" id="IPR050090">
    <property type="entry name" value="Tyrosine_recombinase_XerCD"/>
</dbReference>
<dbReference type="Gene3D" id="1.10.443.10">
    <property type="entry name" value="Intergrase catalytic core"/>
    <property type="match status" value="1"/>
</dbReference>
<comment type="caution">
    <text evidence="5">The sequence shown here is derived from an EMBL/GenBank/DDBJ whole genome shotgun (WGS) entry which is preliminary data.</text>
</comment>
<dbReference type="SUPFAM" id="SSF56349">
    <property type="entry name" value="DNA breaking-rejoining enzymes"/>
    <property type="match status" value="1"/>
</dbReference>
<dbReference type="Proteomes" id="UP001055185">
    <property type="component" value="Unassembled WGS sequence"/>
</dbReference>
<dbReference type="GO" id="GO:0006310">
    <property type="term" value="P:DNA recombination"/>
    <property type="evidence" value="ECO:0007669"/>
    <property type="project" value="UniProtKB-KW"/>
</dbReference>
<protein>
    <recommendedName>
        <fullName evidence="4">Tyr recombinase domain-containing protein</fullName>
    </recommendedName>
</protein>
<organism evidence="5 6">
    <name type="scientific">Faecalibacterium gallinarum</name>
    <dbReference type="NCBI Taxonomy" id="2903556"/>
    <lineage>
        <taxon>Bacteria</taxon>
        <taxon>Bacillati</taxon>
        <taxon>Bacillota</taxon>
        <taxon>Clostridia</taxon>
        <taxon>Eubacteriales</taxon>
        <taxon>Oscillospiraceae</taxon>
        <taxon>Faecalibacterium</taxon>
    </lineage>
</organism>
<dbReference type="Pfam" id="PF03389">
    <property type="entry name" value="MobA_MobL"/>
    <property type="match status" value="1"/>
</dbReference>
<dbReference type="InterPro" id="IPR013762">
    <property type="entry name" value="Integrase-like_cat_sf"/>
</dbReference>
<sequence>MPNPHFDITITQRSKGQSAVAGAAYQSGEKLFSEYDQKTKNYSGKRGILYTEIMLPSHAPPEYANRETLWNSVEAAEKQWNAQLARRFVLALPKEVPPEQYPQMVRDYCEKQFVSKGMIADFAIHDPDPPGHNVHCHVMLTLRAMDEHEQAVRWELIAKNPFDNVILPKSEYKKRDIWDAGMIRTALDQCTDSKLYVAMNLSFACSLRMGEILGLTWSNVHISDEEIAADNAYVYIDKELTRASKRAIEMLGQKDIYHVFTPLFPNTSTRVILKKPKTDSSIRKVWLPKTLAYILREWKASQDELRGFLGDEYQDYDLVVALPNGRPCEDRIILKSFEKLREKAGLPKVVFHSLRHSSTTYKLKLNHGDLKATQGDTGHAEIDMITSVYSHILDEDRKINAQKFESAFYANPDLRSVRPPEEEKEPAPTALDLEALVEQLRKSPELANTLAALLSATPGSK</sequence>
<dbReference type="InterPro" id="IPR002104">
    <property type="entry name" value="Integrase_catalytic"/>
</dbReference>
<evidence type="ECO:0000313" key="6">
    <source>
        <dbReference type="Proteomes" id="UP001055185"/>
    </source>
</evidence>
<dbReference type="PROSITE" id="PS51898">
    <property type="entry name" value="TYR_RECOMBINASE"/>
    <property type="match status" value="1"/>
</dbReference>
<proteinExistence type="inferred from homology"/>
<keyword evidence="3" id="KW-0233">DNA recombination</keyword>
<evidence type="ECO:0000259" key="4">
    <source>
        <dbReference type="PROSITE" id="PS51898"/>
    </source>
</evidence>
<evidence type="ECO:0000256" key="1">
    <source>
        <dbReference type="ARBA" id="ARBA00010873"/>
    </source>
</evidence>
<name>A0AA37IW87_9FIRM</name>
<dbReference type="GO" id="GO:0015074">
    <property type="term" value="P:DNA integration"/>
    <property type="evidence" value="ECO:0007669"/>
    <property type="project" value="InterPro"/>
</dbReference>
<dbReference type="EMBL" id="BQKV01000002">
    <property type="protein sequence ID" value="GJN63424.1"/>
    <property type="molecule type" value="Genomic_DNA"/>
</dbReference>
<evidence type="ECO:0000256" key="3">
    <source>
        <dbReference type="ARBA" id="ARBA00023172"/>
    </source>
</evidence>
<dbReference type="InterPro" id="IPR005053">
    <property type="entry name" value="MobA_MobL"/>
</dbReference>
<keyword evidence="6" id="KW-1185">Reference proteome</keyword>
<accession>A0AA37IW87</accession>
<gene>
    <name evidence="5" type="ORF">JCM17207_00490</name>
</gene>